<dbReference type="Gene3D" id="3.40.640.10">
    <property type="entry name" value="Type I PLP-dependent aspartate aminotransferase-like (Major domain)"/>
    <property type="match status" value="1"/>
</dbReference>
<evidence type="ECO:0000256" key="6">
    <source>
        <dbReference type="ARBA" id="ARBA00050776"/>
    </source>
</evidence>
<evidence type="ECO:0000259" key="9">
    <source>
        <dbReference type="Pfam" id="PF00266"/>
    </source>
</evidence>
<evidence type="ECO:0000256" key="1">
    <source>
        <dbReference type="ARBA" id="ARBA00001933"/>
    </source>
</evidence>
<comment type="similarity">
    <text evidence="3 8">Belongs to the class-V pyridoxal-phosphate-dependent aminotransferase family. Csd subfamily.</text>
</comment>
<proteinExistence type="inferred from homology"/>
<dbReference type="Proteomes" id="UP000808337">
    <property type="component" value="Unassembled WGS sequence"/>
</dbReference>
<dbReference type="InterPro" id="IPR010970">
    <property type="entry name" value="Cys_dSase_SufS"/>
</dbReference>
<dbReference type="EMBL" id="JADKGY010000001">
    <property type="protein sequence ID" value="MBK9981414.1"/>
    <property type="molecule type" value="Genomic_DNA"/>
</dbReference>
<gene>
    <name evidence="10" type="ORF">IPP15_03140</name>
</gene>
<dbReference type="GO" id="GO:0030170">
    <property type="term" value="F:pyridoxal phosphate binding"/>
    <property type="evidence" value="ECO:0007669"/>
    <property type="project" value="UniProtKB-UniRule"/>
</dbReference>
<keyword evidence="5 8" id="KW-0663">Pyridoxal phosphate</keyword>
<name>A0A9D7XLS3_9BACT</name>
<dbReference type="GO" id="GO:0031071">
    <property type="term" value="F:cysteine desulfurase activity"/>
    <property type="evidence" value="ECO:0007669"/>
    <property type="project" value="UniProtKB-UniRule"/>
</dbReference>
<dbReference type="InterPro" id="IPR000192">
    <property type="entry name" value="Aminotrans_V_dom"/>
</dbReference>
<evidence type="ECO:0000256" key="7">
    <source>
        <dbReference type="RuleBase" id="RU004504"/>
    </source>
</evidence>
<evidence type="ECO:0000256" key="8">
    <source>
        <dbReference type="RuleBase" id="RU004506"/>
    </source>
</evidence>
<evidence type="ECO:0000256" key="5">
    <source>
        <dbReference type="ARBA" id="ARBA00022898"/>
    </source>
</evidence>
<comment type="function">
    <text evidence="2 8">Catalyzes the removal of elemental sulfur and selenium atoms from L-cysteine, L-cystine, L-selenocysteine, and L-selenocystine to produce L-alanine.</text>
</comment>
<dbReference type="InterPro" id="IPR015424">
    <property type="entry name" value="PyrdxlP-dep_Trfase"/>
</dbReference>
<accession>A0A9D7XLS3</accession>
<dbReference type="PROSITE" id="PS00595">
    <property type="entry name" value="AA_TRANSFER_CLASS_5"/>
    <property type="match status" value="1"/>
</dbReference>
<dbReference type="PANTHER" id="PTHR43586">
    <property type="entry name" value="CYSTEINE DESULFURASE"/>
    <property type="match status" value="1"/>
</dbReference>
<dbReference type="InterPro" id="IPR015421">
    <property type="entry name" value="PyrdxlP-dep_Trfase_major"/>
</dbReference>
<dbReference type="AlphaFoldDB" id="A0A9D7XLS3"/>
<feature type="domain" description="Aminotransferase class V" evidence="9">
    <location>
        <begin position="32"/>
        <end position="401"/>
    </location>
</feature>
<comment type="cofactor">
    <cofactor evidence="1 7">
        <name>pyridoxal 5'-phosphate</name>
        <dbReference type="ChEBI" id="CHEBI:597326"/>
    </cofactor>
</comment>
<dbReference type="SUPFAM" id="SSF53383">
    <property type="entry name" value="PLP-dependent transferases"/>
    <property type="match status" value="1"/>
</dbReference>
<evidence type="ECO:0000256" key="3">
    <source>
        <dbReference type="ARBA" id="ARBA00010447"/>
    </source>
</evidence>
<comment type="catalytic activity">
    <reaction evidence="6 8">
        <text>(sulfur carrier)-H + L-cysteine = (sulfur carrier)-SH + L-alanine</text>
        <dbReference type="Rhea" id="RHEA:43892"/>
        <dbReference type="Rhea" id="RHEA-COMP:14737"/>
        <dbReference type="Rhea" id="RHEA-COMP:14739"/>
        <dbReference type="ChEBI" id="CHEBI:29917"/>
        <dbReference type="ChEBI" id="CHEBI:35235"/>
        <dbReference type="ChEBI" id="CHEBI:57972"/>
        <dbReference type="ChEBI" id="CHEBI:64428"/>
        <dbReference type="EC" id="2.8.1.7"/>
    </reaction>
</comment>
<dbReference type="EC" id="2.8.1.7" evidence="8"/>
<dbReference type="Gene3D" id="3.90.1150.10">
    <property type="entry name" value="Aspartate Aminotransferase, domain 1"/>
    <property type="match status" value="1"/>
</dbReference>
<dbReference type="GO" id="GO:0006534">
    <property type="term" value="P:cysteine metabolic process"/>
    <property type="evidence" value="ECO:0007669"/>
    <property type="project" value="UniProtKB-UniRule"/>
</dbReference>
<protein>
    <recommendedName>
        <fullName evidence="8">Cysteine desulfurase</fullName>
        <ecNumber evidence="8">2.8.1.7</ecNumber>
    </recommendedName>
</protein>
<dbReference type="PANTHER" id="PTHR43586:SF8">
    <property type="entry name" value="CYSTEINE DESULFURASE 1, CHLOROPLASTIC"/>
    <property type="match status" value="1"/>
</dbReference>
<evidence type="ECO:0000313" key="10">
    <source>
        <dbReference type="EMBL" id="MBK9981414.1"/>
    </source>
</evidence>
<evidence type="ECO:0000313" key="11">
    <source>
        <dbReference type="Proteomes" id="UP000808337"/>
    </source>
</evidence>
<dbReference type="Pfam" id="PF00266">
    <property type="entry name" value="Aminotran_5"/>
    <property type="match status" value="1"/>
</dbReference>
<dbReference type="CDD" id="cd06453">
    <property type="entry name" value="SufS_like"/>
    <property type="match status" value="1"/>
</dbReference>
<dbReference type="InterPro" id="IPR015422">
    <property type="entry name" value="PyrdxlP-dep_Trfase_small"/>
</dbReference>
<keyword evidence="4 8" id="KW-0808">Transferase</keyword>
<comment type="caution">
    <text evidence="10">The sequence shown here is derived from an EMBL/GenBank/DDBJ whole genome shotgun (WGS) entry which is preliminary data.</text>
</comment>
<reference evidence="10 11" key="1">
    <citation type="submission" date="2020-10" db="EMBL/GenBank/DDBJ databases">
        <title>Connecting structure to function with the recovery of over 1000 high-quality activated sludge metagenome-assembled genomes encoding full-length rRNA genes using long-read sequencing.</title>
        <authorList>
            <person name="Singleton C.M."/>
            <person name="Petriglieri F."/>
            <person name="Kristensen J.M."/>
            <person name="Kirkegaard R.H."/>
            <person name="Michaelsen T.Y."/>
            <person name="Andersen M.H."/>
            <person name="Karst S.M."/>
            <person name="Dueholm M.S."/>
            <person name="Nielsen P.H."/>
            <person name="Albertsen M."/>
        </authorList>
    </citation>
    <scope>NUCLEOTIDE SEQUENCE [LARGE SCALE GENOMIC DNA]</scope>
    <source>
        <strain evidence="10">Ribe_18-Q3-R11-54_MAXAC.273</strain>
    </source>
</reference>
<evidence type="ECO:0000256" key="2">
    <source>
        <dbReference type="ARBA" id="ARBA00002824"/>
    </source>
</evidence>
<sequence>MSFGTEIKPFDVNEIRKEFPILNRTVNNHPLVYLDNAASSQKPEFVLNKIDFYYRHLNANVHRGVHQLSQEATDAFEQARQQIAKFIGAKSDAEVIFTRGTTESINLVAYTFGMSQLKEGDEIILSALEHHSNIVPWQMICALKGAHIKVIPVFDDGSLDINWLAKAINDKTKLVAVAHVSNVLGTINPVQQIIQIAHQHGVPVLLDGAQATPHMVIDVSALDVDFYVFSSHKMYGPTGIGILYGKSSWLNILPPWQGGGEMIDQVKWSGTSYNKIPFKYEAGTPDIAGAIGLASACEYISSFDRGAVIQYEQLLLNTCTQAMGTLPGVIPVGQSPEKASVYSFNIRGLHPYDVGSILDQQGIAVRTGHHCTQPLMDRFQIPGTVRASFAMYNTVEEIEQLVKATHKAIKILS</sequence>
<evidence type="ECO:0000256" key="4">
    <source>
        <dbReference type="ARBA" id="ARBA00022679"/>
    </source>
</evidence>
<dbReference type="NCBIfam" id="TIGR01979">
    <property type="entry name" value="sufS"/>
    <property type="match status" value="1"/>
</dbReference>
<dbReference type="PIRSF" id="PIRSF005572">
    <property type="entry name" value="NifS"/>
    <property type="match status" value="1"/>
</dbReference>
<dbReference type="InterPro" id="IPR016454">
    <property type="entry name" value="Cysteine_dSase"/>
</dbReference>
<dbReference type="InterPro" id="IPR020578">
    <property type="entry name" value="Aminotrans_V_PyrdxlP_BS"/>
</dbReference>
<organism evidence="10 11">
    <name type="scientific">Candidatus Opimibacter skivensis</name>
    <dbReference type="NCBI Taxonomy" id="2982028"/>
    <lineage>
        <taxon>Bacteria</taxon>
        <taxon>Pseudomonadati</taxon>
        <taxon>Bacteroidota</taxon>
        <taxon>Saprospiria</taxon>
        <taxon>Saprospirales</taxon>
        <taxon>Saprospiraceae</taxon>
        <taxon>Candidatus Opimibacter</taxon>
    </lineage>
</organism>